<organism evidence="2 3">
    <name type="scientific">Pandoraea terrigena</name>
    <dbReference type="NCBI Taxonomy" id="2508292"/>
    <lineage>
        <taxon>Bacteria</taxon>
        <taxon>Pseudomonadati</taxon>
        <taxon>Pseudomonadota</taxon>
        <taxon>Betaproteobacteria</taxon>
        <taxon>Burkholderiales</taxon>
        <taxon>Burkholderiaceae</taxon>
        <taxon>Pandoraea</taxon>
    </lineage>
</organism>
<sequence length="134" mass="14947">MSKILSISLNAIKALGLLAALSGCSLAQNMEQDFPYELRIENKLTAPIAYCEDFEAETCPHVVQSGQSDRQIFMSHVANGSDEKKLAVFDRQKIKVCGKLIDVKLIRSVSPVVKRDKDHFEIVIDKAVHDKFCP</sequence>
<dbReference type="AlphaFoldDB" id="A0A5E4XDK5"/>
<evidence type="ECO:0000256" key="1">
    <source>
        <dbReference type="SAM" id="SignalP"/>
    </source>
</evidence>
<evidence type="ECO:0008006" key="4">
    <source>
        <dbReference type="Google" id="ProtNLM"/>
    </source>
</evidence>
<dbReference type="EMBL" id="CABPRU010000011">
    <property type="protein sequence ID" value="VVE34282.1"/>
    <property type="molecule type" value="Genomic_DNA"/>
</dbReference>
<evidence type="ECO:0000313" key="2">
    <source>
        <dbReference type="EMBL" id="VVE34282.1"/>
    </source>
</evidence>
<dbReference type="PROSITE" id="PS51257">
    <property type="entry name" value="PROKAR_LIPOPROTEIN"/>
    <property type="match status" value="1"/>
</dbReference>
<evidence type="ECO:0000313" key="3">
    <source>
        <dbReference type="Proteomes" id="UP000334380"/>
    </source>
</evidence>
<protein>
    <recommendedName>
        <fullName evidence="4">Lipoprotein</fullName>
    </recommendedName>
</protein>
<name>A0A5E4XDK5_9BURK</name>
<accession>A0A5E4XDK5</accession>
<keyword evidence="3" id="KW-1185">Reference proteome</keyword>
<proteinExistence type="predicted"/>
<gene>
    <name evidence="2" type="ORF">PTE31013_03839</name>
</gene>
<dbReference type="Proteomes" id="UP000334380">
    <property type="component" value="Unassembled WGS sequence"/>
</dbReference>
<feature type="chain" id="PRO_5022969035" description="Lipoprotein" evidence="1">
    <location>
        <begin position="28"/>
        <end position="134"/>
    </location>
</feature>
<reference evidence="2 3" key="1">
    <citation type="submission" date="2019-08" db="EMBL/GenBank/DDBJ databases">
        <authorList>
            <person name="Peeters C."/>
        </authorList>
    </citation>
    <scope>NUCLEOTIDE SEQUENCE [LARGE SCALE GENOMIC DNA]</scope>
    <source>
        <strain evidence="2 3">LMG 31013</strain>
    </source>
</reference>
<feature type="signal peptide" evidence="1">
    <location>
        <begin position="1"/>
        <end position="27"/>
    </location>
</feature>
<keyword evidence="1" id="KW-0732">Signal</keyword>